<dbReference type="Gene3D" id="3.40.50.1820">
    <property type="entry name" value="alpha/beta hydrolase"/>
    <property type="match status" value="1"/>
</dbReference>
<dbReference type="SUPFAM" id="SSF53474">
    <property type="entry name" value="alpha/beta-Hydrolases"/>
    <property type="match status" value="1"/>
</dbReference>
<dbReference type="RefSeq" id="WP_125008007.1">
    <property type="nucleotide sequence ID" value="NZ_BEXA01000002.1"/>
</dbReference>
<name>A0A401FK04_9LACO</name>
<dbReference type="STRING" id="1138822.PL11_008020"/>
<keyword evidence="4" id="KW-1185">Reference proteome</keyword>
<protein>
    <submittedName>
        <fullName evidence="3">Carboxylesterase</fullName>
        <ecNumber evidence="3">3.1.1.1</ecNumber>
    </submittedName>
</protein>
<feature type="domain" description="Serine aminopeptidase S33" evidence="2">
    <location>
        <begin position="14"/>
        <end position="227"/>
    </location>
</feature>
<dbReference type="Proteomes" id="UP000286974">
    <property type="component" value="Unassembled WGS sequence"/>
</dbReference>
<evidence type="ECO:0000256" key="1">
    <source>
        <dbReference type="PIRSR" id="PIRSR017388-1"/>
    </source>
</evidence>
<dbReference type="PIRSF" id="PIRSF017388">
    <property type="entry name" value="Esterase_lipase"/>
    <property type="match status" value="1"/>
</dbReference>
<evidence type="ECO:0000313" key="3">
    <source>
        <dbReference type="EMBL" id="GAY72715.1"/>
    </source>
</evidence>
<reference evidence="3 4" key="1">
    <citation type="submission" date="2017-11" db="EMBL/GenBank/DDBJ databases">
        <title>Draft Genome Sequence of Lactobacillus curieae NBRC 111893 isolated from Koso, a Japanese sugar-Vegetable Fermented Beverage.</title>
        <authorList>
            <person name="Chiou T.Y."/>
            <person name="Oshima K."/>
            <person name="Suda W."/>
            <person name="Hattori M."/>
            <person name="Takahashi T."/>
        </authorList>
    </citation>
    <scope>NUCLEOTIDE SEQUENCE [LARGE SCALE GENOMIC DNA]</scope>
    <source>
        <strain evidence="3 4">NBRC111893</strain>
    </source>
</reference>
<proteinExistence type="predicted"/>
<feature type="active site" description="Nucleophile" evidence="1">
    <location>
        <position position="93"/>
    </location>
</feature>
<organism evidence="3 4">
    <name type="scientific">Lentilactobacillus kosonis</name>
    <dbReference type="NCBI Taxonomy" id="2810561"/>
    <lineage>
        <taxon>Bacteria</taxon>
        <taxon>Bacillati</taxon>
        <taxon>Bacillota</taxon>
        <taxon>Bacilli</taxon>
        <taxon>Lactobacillales</taxon>
        <taxon>Lactobacillaceae</taxon>
        <taxon>Lentilactobacillus</taxon>
    </lineage>
</organism>
<feature type="active site" description="Charge relay system" evidence="1">
    <location>
        <position position="194"/>
    </location>
</feature>
<dbReference type="InterPro" id="IPR022742">
    <property type="entry name" value="Hydrolase_4"/>
</dbReference>
<dbReference type="EC" id="3.1.1.1" evidence="3"/>
<dbReference type="Pfam" id="PF12146">
    <property type="entry name" value="Hydrolase_4"/>
    <property type="match status" value="1"/>
</dbReference>
<evidence type="ECO:0000313" key="4">
    <source>
        <dbReference type="Proteomes" id="UP000286974"/>
    </source>
</evidence>
<sequence length="247" mass="27441">MAQPGTFYFDHGNKAIILLHAFASGPVDVRLLARRLENEDYSIYAPIFTGHGTDDFTDIITSGSPAVWWQDVVDAINFVKSKGKTEISIFGISLGGIFAAKSLEEYPELVGGGSFGSPIVRNGRSNNVRATFLQMAITNYRRFKVDEETIKTKVQWLDDNIDPLLSEINDFANGVAEDLAKIHQPYFIGQGLADEMVDSQSGQRIKAKLVNSQVAFHEYSDASHMITVNSAHTELETDLKSFLNRIY</sequence>
<dbReference type="InterPro" id="IPR029058">
    <property type="entry name" value="AB_hydrolase_fold"/>
</dbReference>
<evidence type="ECO:0000259" key="2">
    <source>
        <dbReference type="Pfam" id="PF12146"/>
    </source>
</evidence>
<comment type="caution">
    <text evidence="3">The sequence shown here is derived from an EMBL/GenBank/DDBJ whole genome shotgun (WGS) entry which is preliminary data.</text>
</comment>
<dbReference type="AlphaFoldDB" id="A0A401FK04"/>
<gene>
    <name evidence="3" type="ORF">NBRC111893_861</name>
</gene>
<keyword evidence="3" id="KW-0378">Hydrolase</keyword>
<dbReference type="OrthoDB" id="9800213at2"/>
<dbReference type="InterPro" id="IPR012354">
    <property type="entry name" value="Esterase_lipase"/>
</dbReference>
<dbReference type="EMBL" id="BEXA01000002">
    <property type="protein sequence ID" value="GAY72715.1"/>
    <property type="molecule type" value="Genomic_DNA"/>
</dbReference>
<dbReference type="GO" id="GO:0106435">
    <property type="term" value="F:carboxylesterase activity"/>
    <property type="evidence" value="ECO:0007669"/>
    <property type="project" value="UniProtKB-EC"/>
</dbReference>
<feature type="active site" description="Charge relay system" evidence="1">
    <location>
        <position position="224"/>
    </location>
</feature>
<accession>A0A401FK04</accession>